<reference evidence="1 3" key="1">
    <citation type="journal article" date="2018" name="Genome Biol.">
        <title>SKESA: strategic k-mer extension for scrupulous assemblies.</title>
        <authorList>
            <person name="Souvorov A."/>
            <person name="Agarwala R."/>
            <person name="Lipman D.J."/>
        </authorList>
    </citation>
    <scope>NUCLEOTIDE SEQUENCE [LARGE SCALE GENOMIC DNA]</scope>
    <source>
        <strain>CFIAFB20160038</strain>
        <strain evidence="1 3">LiDS0115</strain>
    </source>
</reference>
<name>A0A468WV72_LISMN</name>
<gene>
    <name evidence="1" type="ORF">GYU24_02215</name>
    <name evidence="2" type="ORF">GZK27_05215</name>
</gene>
<dbReference type="Proteomes" id="UP000841561">
    <property type="component" value="Unassembled WGS sequence"/>
</dbReference>
<reference evidence="2" key="2">
    <citation type="submission" date="2018-06" db="EMBL/GenBank/DDBJ databases">
        <authorList>
            <consortium name="NCBI Pathogen Detection Project"/>
        </authorList>
    </citation>
    <scope>NUCLEOTIDE SEQUENCE</scope>
    <source>
        <strain evidence="1">CFIAFB20160038</strain>
        <strain evidence="2">LiDS0115</strain>
    </source>
</reference>
<evidence type="ECO:0000313" key="1">
    <source>
        <dbReference type="EMBL" id="HAB9174509.1"/>
    </source>
</evidence>
<evidence type="ECO:0000313" key="2">
    <source>
        <dbReference type="EMBL" id="HAC3054897.1"/>
    </source>
</evidence>
<dbReference type="EMBL" id="DAAIRR010000001">
    <property type="protein sequence ID" value="HAB9174509.1"/>
    <property type="molecule type" value="Genomic_DNA"/>
</dbReference>
<comment type="caution">
    <text evidence="2">The sequence shown here is derived from an EMBL/GenBank/DDBJ whole genome shotgun (WGS) entry which is preliminary data.</text>
</comment>
<proteinExistence type="predicted"/>
<evidence type="ECO:0000313" key="3">
    <source>
        <dbReference type="Proteomes" id="UP000841561"/>
    </source>
</evidence>
<dbReference type="AlphaFoldDB" id="A0A468WV72"/>
<organism evidence="2 3">
    <name type="scientific">Listeria monocytogenes</name>
    <dbReference type="NCBI Taxonomy" id="1639"/>
    <lineage>
        <taxon>Bacteria</taxon>
        <taxon>Bacillati</taxon>
        <taxon>Bacillota</taxon>
        <taxon>Bacilli</taxon>
        <taxon>Bacillales</taxon>
        <taxon>Listeriaceae</taxon>
        <taxon>Listeria</taxon>
    </lineage>
</organism>
<sequence>MRKYSFNDFKYICYIEGKKSAVEKIFSEIFESKKLKAFCKKVEKNDIDLKTIYKEYLDMQVIKNDYQQKRSRY</sequence>
<dbReference type="RefSeq" id="WP_052750972.1">
    <property type="nucleotide sequence ID" value="NZ_CP011398.2"/>
</dbReference>
<dbReference type="Proteomes" id="UP000840928">
    <property type="component" value="Unassembled WGS sequence"/>
</dbReference>
<accession>A0A468WV72</accession>
<dbReference type="EMBL" id="DAAKPP010000002">
    <property type="protein sequence ID" value="HAC3054897.1"/>
    <property type="molecule type" value="Genomic_DNA"/>
</dbReference>
<protein>
    <submittedName>
        <fullName evidence="2">Uncharacterized protein</fullName>
    </submittedName>
</protein>